<sequence length="224" mass="24293">MTDNRHYGDRAGSAMHFGPTLSESLQAFAPAVGGLAVAALILAASWSNHRATVMSGGGLVIAALAVLSGVLEYRDLPRRELLFAGQTIRVRHRGRREVELRTGELALVQLVTVPDPLWHVVPRQRVWLEFQALDTASDMGRRDGAIADYESAGDEAGAGGLRVPLGYGRGRLAALDTLLRQKLPSYSGVRHEPRRRPVILRRSGRRQGSAAAVPGRTRGRSPRP</sequence>
<proteinExistence type="predicted"/>
<accession>A0A1H9Q7Y7</accession>
<dbReference type="Proteomes" id="UP000198815">
    <property type="component" value="Unassembled WGS sequence"/>
</dbReference>
<evidence type="ECO:0000313" key="4">
    <source>
        <dbReference type="Proteomes" id="UP000198815"/>
    </source>
</evidence>
<evidence type="ECO:0000256" key="2">
    <source>
        <dbReference type="SAM" id="Phobius"/>
    </source>
</evidence>
<keyword evidence="4" id="KW-1185">Reference proteome</keyword>
<feature type="transmembrane region" description="Helical" evidence="2">
    <location>
        <begin position="52"/>
        <end position="71"/>
    </location>
</feature>
<dbReference type="EMBL" id="FOGZ01000002">
    <property type="protein sequence ID" value="SER56601.1"/>
    <property type="molecule type" value="Genomic_DNA"/>
</dbReference>
<organism evidence="3 4">
    <name type="scientific">Propionibacterium cyclohexanicum</name>
    <dbReference type="NCBI Taxonomy" id="64702"/>
    <lineage>
        <taxon>Bacteria</taxon>
        <taxon>Bacillati</taxon>
        <taxon>Actinomycetota</taxon>
        <taxon>Actinomycetes</taxon>
        <taxon>Propionibacteriales</taxon>
        <taxon>Propionibacteriaceae</taxon>
        <taxon>Propionibacterium</taxon>
    </lineage>
</organism>
<name>A0A1H9Q7Y7_9ACTN</name>
<reference evidence="3 4" key="1">
    <citation type="submission" date="2016-10" db="EMBL/GenBank/DDBJ databases">
        <authorList>
            <person name="de Groot N.N."/>
        </authorList>
    </citation>
    <scope>NUCLEOTIDE SEQUENCE [LARGE SCALE GENOMIC DNA]</scope>
    <source>
        <strain evidence="3 4">DSM 16859</strain>
    </source>
</reference>
<evidence type="ECO:0000256" key="1">
    <source>
        <dbReference type="SAM" id="MobiDB-lite"/>
    </source>
</evidence>
<gene>
    <name evidence="3" type="ORF">SAMN05443377_102187</name>
</gene>
<keyword evidence="2" id="KW-0472">Membrane</keyword>
<feature type="region of interest" description="Disordered" evidence="1">
    <location>
        <begin position="186"/>
        <end position="224"/>
    </location>
</feature>
<dbReference type="AlphaFoldDB" id="A0A1H9Q7Y7"/>
<feature type="transmembrane region" description="Helical" evidence="2">
    <location>
        <begin position="25"/>
        <end position="46"/>
    </location>
</feature>
<keyword evidence="2" id="KW-1133">Transmembrane helix</keyword>
<feature type="compositionally biased region" description="Basic residues" evidence="1">
    <location>
        <begin position="192"/>
        <end position="205"/>
    </location>
</feature>
<keyword evidence="2" id="KW-0812">Transmembrane</keyword>
<protein>
    <submittedName>
        <fullName evidence="3">Uncharacterized protein</fullName>
    </submittedName>
</protein>
<evidence type="ECO:0000313" key="3">
    <source>
        <dbReference type="EMBL" id="SER56601.1"/>
    </source>
</evidence>